<dbReference type="Proteomes" id="UP000504618">
    <property type="component" value="Unplaced"/>
</dbReference>
<feature type="chain" id="PRO_5026799687" evidence="1">
    <location>
        <begin position="17"/>
        <end position="57"/>
    </location>
</feature>
<evidence type="ECO:0000313" key="3">
    <source>
        <dbReference type="Proteomes" id="UP000504618"/>
    </source>
</evidence>
<name>A0A6J1QRY1_9HYME</name>
<evidence type="ECO:0000256" key="1">
    <source>
        <dbReference type="SAM" id="SignalP"/>
    </source>
</evidence>
<feature type="domain" description="Vitellogenin" evidence="2">
    <location>
        <begin position="24"/>
        <end position="56"/>
    </location>
</feature>
<dbReference type="GO" id="GO:0005319">
    <property type="term" value="F:lipid transporter activity"/>
    <property type="evidence" value="ECO:0007669"/>
    <property type="project" value="InterPro"/>
</dbReference>
<dbReference type="GeneID" id="112462845"/>
<dbReference type="SUPFAM" id="SSF56968">
    <property type="entry name" value="Lipovitellin-phosvitin complex, beta-sheet shell regions"/>
    <property type="match status" value="1"/>
</dbReference>
<reference evidence="4" key="1">
    <citation type="submission" date="2025-08" db="UniProtKB">
        <authorList>
            <consortium name="RefSeq"/>
        </authorList>
    </citation>
    <scope>IDENTIFICATION</scope>
    <source>
        <tissue evidence="4">Whole body</tissue>
    </source>
</reference>
<proteinExistence type="predicted"/>
<dbReference type="InterPro" id="IPR001747">
    <property type="entry name" value="Vitellogenin_N"/>
</dbReference>
<evidence type="ECO:0000313" key="4">
    <source>
        <dbReference type="RefSeq" id="XP_024884673.1"/>
    </source>
</evidence>
<dbReference type="RefSeq" id="XP_024884673.1">
    <property type="nucleotide sequence ID" value="XM_025028905.1"/>
</dbReference>
<dbReference type="Pfam" id="PF01347">
    <property type="entry name" value="Vitellogenin_N"/>
    <property type="match status" value="1"/>
</dbReference>
<evidence type="ECO:0000259" key="2">
    <source>
        <dbReference type="Pfam" id="PF01347"/>
    </source>
</evidence>
<feature type="signal peptide" evidence="1">
    <location>
        <begin position="1"/>
        <end position="16"/>
    </location>
</feature>
<keyword evidence="3" id="KW-1185">Reference proteome</keyword>
<keyword evidence="1" id="KW-0732">Signal</keyword>
<protein>
    <submittedName>
        <fullName evidence="4">Vitellogenin-3-like</fullName>
    </submittedName>
</protein>
<feature type="non-terminal residue" evidence="4">
    <location>
        <position position="57"/>
    </location>
</feature>
<organism evidence="3 4">
    <name type="scientific">Temnothorax curvispinosus</name>
    <dbReference type="NCBI Taxonomy" id="300111"/>
    <lineage>
        <taxon>Eukaryota</taxon>
        <taxon>Metazoa</taxon>
        <taxon>Ecdysozoa</taxon>
        <taxon>Arthropoda</taxon>
        <taxon>Hexapoda</taxon>
        <taxon>Insecta</taxon>
        <taxon>Pterygota</taxon>
        <taxon>Neoptera</taxon>
        <taxon>Endopterygota</taxon>
        <taxon>Hymenoptera</taxon>
        <taxon>Apocrita</taxon>
        <taxon>Aculeata</taxon>
        <taxon>Formicoidea</taxon>
        <taxon>Formicidae</taxon>
        <taxon>Myrmicinae</taxon>
        <taxon>Temnothorax</taxon>
    </lineage>
</organism>
<gene>
    <name evidence="4" type="primary">LOC112462845</name>
</gene>
<dbReference type="AlphaFoldDB" id="A0A6J1QRY1"/>
<sequence>MWFPVTVLLLVGLAVATPDHDHAWENGHEYQYHIQSRTLAGLDKLNEQYTGVQIKGL</sequence>
<accession>A0A6J1QRY1</accession>
<dbReference type="InterPro" id="IPR015819">
    <property type="entry name" value="Lipid_transp_b-sht_shell"/>
</dbReference>